<feature type="compositionally biased region" description="Polar residues" evidence="1">
    <location>
        <begin position="187"/>
        <end position="200"/>
    </location>
</feature>
<gene>
    <name evidence="2" type="ORF">AB0887_36245</name>
</gene>
<dbReference type="Gene3D" id="3.30.565.10">
    <property type="entry name" value="Histidine kinase-like ATPase, C-terminal domain"/>
    <property type="match status" value="1"/>
</dbReference>
<feature type="region of interest" description="Disordered" evidence="1">
    <location>
        <begin position="128"/>
        <end position="147"/>
    </location>
</feature>
<comment type="caution">
    <text evidence="2">The sequence shown here is derived from an EMBL/GenBank/DDBJ whole genome shotgun (WGS) entry which is preliminary data.</text>
</comment>
<organism evidence="2 3">
    <name type="scientific">Streptomyces huasconensis</name>
    <dbReference type="NCBI Taxonomy" id="1854574"/>
    <lineage>
        <taxon>Bacteria</taxon>
        <taxon>Bacillati</taxon>
        <taxon>Actinomycetota</taxon>
        <taxon>Actinomycetes</taxon>
        <taxon>Kitasatosporales</taxon>
        <taxon>Streptomycetaceae</taxon>
        <taxon>Streptomyces</taxon>
    </lineage>
</organism>
<proteinExistence type="predicted"/>
<dbReference type="EMBL" id="JBEYRS010000025">
    <property type="protein sequence ID" value="MEW2367376.1"/>
    <property type="molecule type" value="Genomic_DNA"/>
</dbReference>
<reference evidence="2 3" key="1">
    <citation type="submission" date="2024-06" db="EMBL/GenBank/DDBJ databases">
        <title>The Natural Products Discovery Center: Release of the First 8490 Sequenced Strains for Exploring Actinobacteria Biosynthetic Diversity.</title>
        <authorList>
            <person name="Kalkreuter E."/>
            <person name="Kautsar S.A."/>
            <person name="Yang D."/>
            <person name="Bader C.D."/>
            <person name="Teijaro C.N."/>
            <person name="Fluegel L."/>
            <person name="Davis C.M."/>
            <person name="Simpson J.R."/>
            <person name="Lauterbach L."/>
            <person name="Steele A.D."/>
            <person name="Gui C."/>
            <person name="Meng S."/>
            <person name="Li G."/>
            <person name="Viehrig K."/>
            <person name="Ye F."/>
            <person name="Su P."/>
            <person name="Kiefer A.F."/>
            <person name="Nichols A."/>
            <person name="Cepeda A.J."/>
            <person name="Yan W."/>
            <person name="Fan B."/>
            <person name="Jiang Y."/>
            <person name="Adhikari A."/>
            <person name="Zheng C.-J."/>
            <person name="Schuster L."/>
            <person name="Cowan T.M."/>
            <person name="Smanski M.J."/>
            <person name="Chevrette M.G."/>
            <person name="De Carvalho L.P.S."/>
            <person name="Shen B."/>
        </authorList>
    </citation>
    <scope>NUCLEOTIDE SEQUENCE [LARGE SCALE GENOMIC DNA]</scope>
    <source>
        <strain evidence="2 3">NPDC047833</strain>
    </source>
</reference>
<evidence type="ECO:0000256" key="1">
    <source>
        <dbReference type="SAM" id="MobiDB-lite"/>
    </source>
</evidence>
<feature type="region of interest" description="Disordered" evidence="1">
    <location>
        <begin position="152"/>
        <end position="200"/>
    </location>
</feature>
<name>A0ABV3M6Q0_9ACTN</name>
<dbReference type="Proteomes" id="UP001553843">
    <property type="component" value="Unassembled WGS sequence"/>
</dbReference>
<dbReference type="RefSeq" id="WP_230899404.1">
    <property type="nucleotide sequence ID" value="NZ_CP086119.1"/>
</dbReference>
<keyword evidence="3" id="KW-1185">Reference proteome</keyword>
<sequence length="200" mass="21708">MKTAIPCYYHLEVEISPERIDQVRRILAAHLRHWGLGILAERVCHCAGVLLGAIEEHGTDKNAVVEMWWNGQHLITAVSDNEPDLPRPHYGPQGCLAQIAALSDGWGNYPGTNGKIIWFSHRARCPERAPLAPTPPAPTLRTARQLPREVPVSALAAPPEEEPVTIGSAPGAAQRSGGSWPKMGERTTASSPESRTPSAR</sequence>
<accession>A0ABV3M6Q0</accession>
<evidence type="ECO:0000313" key="2">
    <source>
        <dbReference type="EMBL" id="MEW2367376.1"/>
    </source>
</evidence>
<evidence type="ECO:0000313" key="3">
    <source>
        <dbReference type="Proteomes" id="UP001553843"/>
    </source>
</evidence>
<protein>
    <submittedName>
        <fullName evidence="2">Pep a2</fullName>
    </submittedName>
</protein>
<dbReference type="InterPro" id="IPR036890">
    <property type="entry name" value="HATPase_C_sf"/>
</dbReference>